<evidence type="ECO:0000256" key="1">
    <source>
        <dbReference type="SAM" id="MobiDB-lite"/>
    </source>
</evidence>
<feature type="domain" description="Bacteriophage Mu Gp45 N-terminal" evidence="2">
    <location>
        <begin position="9"/>
        <end position="76"/>
    </location>
</feature>
<dbReference type="InterPro" id="IPR013046">
    <property type="entry name" value="GpV/Gp45"/>
</dbReference>
<organism evidence="3 4">
    <name type="scientific">Alcaligenes aquatilis</name>
    <dbReference type="NCBI Taxonomy" id="323284"/>
    <lineage>
        <taxon>Bacteria</taxon>
        <taxon>Pseudomonadati</taxon>
        <taxon>Pseudomonadota</taxon>
        <taxon>Betaproteobacteria</taxon>
        <taxon>Burkholderiales</taxon>
        <taxon>Alcaligenaceae</taxon>
        <taxon>Alcaligenes</taxon>
    </lineage>
</organism>
<evidence type="ECO:0000313" key="3">
    <source>
        <dbReference type="EMBL" id="AYN21585.1"/>
    </source>
</evidence>
<protein>
    <submittedName>
        <fullName evidence="3">Phage baseplate assembly protein V</fullName>
    </submittedName>
</protein>
<evidence type="ECO:0000259" key="2">
    <source>
        <dbReference type="Pfam" id="PF06890"/>
    </source>
</evidence>
<dbReference type="KEGG" id="aaqu:D3M96_14215"/>
<sequence>MKILNFIARGTLSLVDAARKLQGLQVRLTAGEVKDGVEHVEPYGFTSHPLQGAEAVLGFIGGNRSHCVAFIVTDRRYRPVGLQPGEVCLFTHEGDEIRFKQGRVISITAGAKIEVTAPKAVFNCSTSVTLNTPKVIATGDIEAAGEIRDGVGTMSAMRSTYNGHNHPENDNGGPTDKPNQRME</sequence>
<dbReference type="OrthoDB" id="9802994at2"/>
<dbReference type="RefSeq" id="WP_060186437.1">
    <property type="nucleotide sequence ID" value="NZ_CP032153.1"/>
</dbReference>
<evidence type="ECO:0000313" key="4">
    <source>
        <dbReference type="Proteomes" id="UP000268070"/>
    </source>
</evidence>
<feature type="region of interest" description="Disordered" evidence="1">
    <location>
        <begin position="157"/>
        <end position="183"/>
    </location>
</feature>
<accession>A0A3G2HWY9</accession>
<reference evidence="3 4" key="1">
    <citation type="submission" date="2018-09" db="EMBL/GenBank/DDBJ databases">
        <title>Complete genome sequence of the hydrocarbonoclastic bacterium Alcaligenes aquatilis QD168, isolated from a crude-oil polluted marine sediment of Central Chile.</title>
        <authorList>
            <person name="Duran R.E."/>
            <person name="Barra B."/>
            <person name="Salva-Serra F."/>
            <person name="Mendez V."/>
            <person name="Moore E.R.B."/>
            <person name="Seeger M."/>
        </authorList>
    </citation>
    <scope>NUCLEOTIDE SEQUENCE [LARGE SCALE GENOMIC DNA]</scope>
    <source>
        <strain evidence="3 4">QD168</strain>
    </source>
</reference>
<dbReference type="NCBIfam" id="TIGR01644">
    <property type="entry name" value="phage_P2_V"/>
    <property type="match status" value="1"/>
</dbReference>
<dbReference type="Proteomes" id="UP000268070">
    <property type="component" value="Chromosome"/>
</dbReference>
<dbReference type="EMBL" id="CP032153">
    <property type="protein sequence ID" value="AYN21585.1"/>
    <property type="molecule type" value="Genomic_DNA"/>
</dbReference>
<name>A0A3G2HWY9_9BURK</name>
<dbReference type="PIRSF" id="PIRSF012337">
    <property type="entry name" value="gp45"/>
    <property type="match status" value="1"/>
</dbReference>
<proteinExistence type="predicted"/>
<dbReference type="Pfam" id="PF06890">
    <property type="entry name" value="Phage_Mu_Gp45"/>
    <property type="match status" value="1"/>
</dbReference>
<gene>
    <name evidence="3" type="ORF">D3M96_14215</name>
</gene>
<dbReference type="AlphaFoldDB" id="A0A3G2HWY9"/>
<dbReference type="InterPro" id="IPR053861">
    <property type="entry name" value="Phage_Mu_Gp45_N"/>
</dbReference>
<dbReference type="InterPro" id="IPR014462">
    <property type="entry name" value="Phage_Mu_Gp45"/>
</dbReference>